<dbReference type="AlphaFoldDB" id="A0A5C6CB30"/>
<protein>
    <submittedName>
        <fullName evidence="1">Uncharacterized protein</fullName>
    </submittedName>
</protein>
<gene>
    <name evidence="1" type="ORF">Pla52o_44740</name>
</gene>
<keyword evidence="2" id="KW-1185">Reference proteome</keyword>
<dbReference type="EMBL" id="SJPT01000008">
    <property type="protein sequence ID" value="TWU20596.1"/>
    <property type="molecule type" value="Genomic_DNA"/>
</dbReference>
<evidence type="ECO:0000313" key="1">
    <source>
        <dbReference type="EMBL" id="TWU20596.1"/>
    </source>
</evidence>
<organism evidence="1 2">
    <name type="scientific">Novipirellula galeiformis</name>
    <dbReference type="NCBI Taxonomy" id="2528004"/>
    <lineage>
        <taxon>Bacteria</taxon>
        <taxon>Pseudomonadati</taxon>
        <taxon>Planctomycetota</taxon>
        <taxon>Planctomycetia</taxon>
        <taxon>Pirellulales</taxon>
        <taxon>Pirellulaceae</taxon>
        <taxon>Novipirellula</taxon>
    </lineage>
</organism>
<name>A0A5C6CB30_9BACT</name>
<evidence type="ECO:0000313" key="2">
    <source>
        <dbReference type="Proteomes" id="UP000316304"/>
    </source>
</evidence>
<dbReference type="Proteomes" id="UP000316304">
    <property type="component" value="Unassembled WGS sequence"/>
</dbReference>
<comment type="caution">
    <text evidence="1">The sequence shown here is derived from an EMBL/GenBank/DDBJ whole genome shotgun (WGS) entry which is preliminary data.</text>
</comment>
<proteinExistence type="predicted"/>
<accession>A0A5C6CB30</accession>
<sequence>MHRWPRGHALPARGTFPLRGRVRVRLTEQSQWSEDFSVSGAVGGRKLKKCKFFLSDSCAGITLVFAVAQGLKAVFTSIFE</sequence>
<reference evidence="1 2" key="1">
    <citation type="submission" date="2019-02" db="EMBL/GenBank/DDBJ databases">
        <title>Deep-cultivation of Planctomycetes and their phenomic and genomic characterization uncovers novel biology.</title>
        <authorList>
            <person name="Wiegand S."/>
            <person name="Jogler M."/>
            <person name="Boedeker C."/>
            <person name="Pinto D."/>
            <person name="Vollmers J."/>
            <person name="Rivas-Marin E."/>
            <person name="Kohn T."/>
            <person name="Peeters S.H."/>
            <person name="Heuer A."/>
            <person name="Rast P."/>
            <person name="Oberbeckmann S."/>
            <person name="Bunk B."/>
            <person name="Jeske O."/>
            <person name="Meyerdierks A."/>
            <person name="Storesund J.E."/>
            <person name="Kallscheuer N."/>
            <person name="Luecker S."/>
            <person name="Lage O.M."/>
            <person name="Pohl T."/>
            <person name="Merkel B.J."/>
            <person name="Hornburger P."/>
            <person name="Mueller R.-W."/>
            <person name="Bruemmer F."/>
            <person name="Labrenz M."/>
            <person name="Spormann A.M."/>
            <person name="Op Den Camp H."/>
            <person name="Overmann J."/>
            <person name="Amann R."/>
            <person name="Jetten M.S.M."/>
            <person name="Mascher T."/>
            <person name="Medema M.H."/>
            <person name="Devos D.P."/>
            <person name="Kaster A.-K."/>
            <person name="Ovreas L."/>
            <person name="Rohde M."/>
            <person name="Galperin M.Y."/>
            <person name="Jogler C."/>
        </authorList>
    </citation>
    <scope>NUCLEOTIDE SEQUENCE [LARGE SCALE GENOMIC DNA]</scope>
    <source>
        <strain evidence="1 2">Pla52o</strain>
    </source>
</reference>